<protein>
    <submittedName>
        <fullName evidence="2">Uncharacterized protein</fullName>
    </submittedName>
</protein>
<dbReference type="EMBL" id="JPPY01000209">
    <property type="protein sequence ID" value="KND26527.1"/>
    <property type="molecule type" value="Genomic_DNA"/>
</dbReference>
<accession>A0A0L0JLD6</accession>
<evidence type="ECO:0000313" key="6">
    <source>
        <dbReference type="Proteomes" id="UP001272987"/>
    </source>
</evidence>
<dbReference type="AlphaFoldDB" id="A0A0L0JLD6"/>
<feature type="signal peptide" evidence="1">
    <location>
        <begin position="1"/>
        <end position="26"/>
    </location>
</feature>
<dbReference type="GeneID" id="69806554"/>
<dbReference type="Proteomes" id="UP001282288">
    <property type="component" value="Unassembled WGS sequence"/>
</dbReference>
<evidence type="ECO:0000313" key="5">
    <source>
        <dbReference type="Proteomes" id="UP000037151"/>
    </source>
</evidence>
<feature type="chain" id="PRO_5044544782" evidence="1">
    <location>
        <begin position="27"/>
        <end position="113"/>
    </location>
</feature>
<reference evidence="2" key="1">
    <citation type="submission" date="2014-07" db="EMBL/GenBank/DDBJ databases">
        <title>A systematic study of Ichneumonosoma Meijere, Pelmatops Enderlein, Pseudopelmatops Shiraki and Soita Walker (Diptera: Tephritidae).</title>
        <authorList>
            <person name="Chen X.-L."/>
            <person name="Norrbom A."/>
            <person name="Zhu C.-D."/>
        </authorList>
    </citation>
    <scope>NUCLEOTIDE SEQUENCE</scope>
    <source>
        <strain evidence="2">NCPPB 4445</strain>
    </source>
</reference>
<keyword evidence="6" id="KW-1185">Reference proteome</keyword>
<keyword evidence="1" id="KW-0732">Signal</keyword>
<sequence length="113" mass="11514">MRMRTALAATVGALALIVTVPTSASAADGVFLYVYSGLDGSPQVAALGNPASRECITLPEVANPSSSSPARHAYNDTDSTAVIFEGPGCTGSPTALVPHSGGERTEFRSVLFS</sequence>
<dbReference type="OrthoDB" id="3542365at2"/>
<dbReference type="EMBL" id="JARAWC010000003">
    <property type="protein sequence ID" value="MDX2959119.1"/>
    <property type="molecule type" value="Genomic_DNA"/>
</dbReference>
<reference evidence="3 6" key="3">
    <citation type="journal article" date="2023" name="Microb. Genom.">
        <title>Mesoterricola silvestris gen. nov., sp. nov., Mesoterricola sediminis sp. nov., Geothrix oryzae sp. nov., Geothrix edaphica sp. nov., Geothrix rubra sp. nov., and Geothrix limicola sp. nov., six novel members of Acidobacteriota isolated from soils.</title>
        <authorList>
            <person name="Weisberg A.J."/>
            <person name="Pearce E."/>
            <person name="Kramer C.G."/>
            <person name="Chang J.H."/>
            <person name="Clarke C.R."/>
        </authorList>
    </citation>
    <scope>NUCLEOTIDE SEQUENCE</scope>
    <source>
        <strain evidence="4 6">NB05-1H</strain>
        <strain evidence="3">NRRL_B-16521</strain>
    </source>
</reference>
<dbReference type="Proteomes" id="UP001272987">
    <property type="component" value="Unassembled WGS sequence"/>
</dbReference>
<name>A0A0L0JLD6_9ACTN</name>
<evidence type="ECO:0000313" key="2">
    <source>
        <dbReference type="EMBL" id="KND26527.1"/>
    </source>
</evidence>
<dbReference type="PATRIC" id="fig|42234.21.peg.7579"/>
<evidence type="ECO:0000256" key="1">
    <source>
        <dbReference type="SAM" id="SignalP"/>
    </source>
</evidence>
<reference evidence="5" key="2">
    <citation type="submission" date="2014-07" db="EMBL/GenBank/DDBJ databases">
        <title>Genome sequencing of plant-pathogenic Streptomyces species.</title>
        <authorList>
            <person name="Harrison J."/>
            <person name="Sapp M."/>
            <person name="Thwaites R."/>
            <person name="Studholme D.J."/>
        </authorList>
    </citation>
    <scope>NUCLEOTIDE SEQUENCE [LARGE SCALE GENOMIC DNA]</scope>
    <source>
        <strain evidence="5">NCPPB 4445</strain>
    </source>
</reference>
<evidence type="ECO:0000313" key="3">
    <source>
        <dbReference type="EMBL" id="MDX2959119.1"/>
    </source>
</evidence>
<evidence type="ECO:0000313" key="4">
    <source>
        <dbReference type="EMBL" id="MDX3023967.1"/>
    </source>
</evidence>
<comment type="caution">
    <text evidence="2">The sequence shown here is derived from an EMBL/GenBank/DDBJ whole genome shotgun (WGS) entry which is preliminary data.</text>
</comment>
<dbReference type="RefSeq" id="WP_029183609.1">
    <property type="nucleotide sequence ID" value="NZ_BCMK01000091.1"/>
</dbReference>
<organism evidence="2 5">
    <name type="scientific">Streptomyces acidiscabies</name>
    <dbReference type="NCBI Taxonomy" id="42234"/>
    <lineage>
        <taxon>Bacteria</taxon>
        <taxon>Bacillati</taxon>
        <taxon>Actinomycetota</taxon>
        <taxon>Actinomycetes</taxon>
        <taxon>Kitasatosporales</taxon>
        <taxon>Streptomycetaceae</taxon>
        <taxon>Streptomyces</taxon>
    </lineage>
</organism>
<dbReference type="Proteomes" id="UP000037151">
    <property type="component" value="Unassembled WGS sequence"/>
</dbReference>
<proteinExistence type="predicted"/>
<gene>
    <name evidence="2" type="ORF">IQ63_36820</name>
    <name evidence="3" type="ORF">PV399_05205</name>
    <name evidence="4" type="ORF">PV666_39770</name>
</gene>
<dbReference type="EMBL" id="JARAWP010000030">
    <property type="protein sequence ID" value="MDX3023967.1"/>
    <property type="molecule type" value="Genomic_DNA"/>
</dbReference>